<dbReference type="OMA" id="YIDVTHA"/>
<keyword evidence="1" id="KW-1133">Transmembrane helix</keyword>
<dbReference type="RefSeq" id="XP_002772213.1">
    <property type="nucleotide sequence ID" value="XM_002772167.1"/>
</dbReference>
<sequence length="175" mass="19068">MELLRNKASKQTDTSTGLATCVGFSTIGLIGYGLFNYFVGYTGGLIADEVDIENLQTAQWQMLIIMWLVGGLPGLVCYFSHWVVCGRVEFIWSKSTYADSITTMTKLLTFSEGVILAVSSTLVKQAFAFSSPADKGPVAAIVCSTVVTSFSTTTWLLICDLGYDWNVYIDVTHAV</sequence>
<evidence type="ECO:0000313" key="3">
    <source>
        <dbReference type="Proteomes" id="UP000007800"/>
    </source>
</evidence>
<dbReference type="AlphaFoldDB" id="C5LGW2"/>
<keyword evidence="1" id="KW-0472">Membrane</keyword>
<keyword evidence="1" id="KW-0812">Transmembrane</keyword>
<proteinExistence type="predicted"/>
<evidence type="ECO:0000256" key="1">
    <source>
        <dbReference type="SAM" id="Phobius"/>
    </source>
</evidence>
<protein>
    <submittedName>
        <fullName evidence="2">Uncharacterized protein</fullName>
    </submittedName>
</protein>
<organism evidence="3">
    <name type="scientific">Perkinsus marinus (strain ATCC 50983 / TXsc)</name>
    <dbReference type="NCBI Taxonomy" id="423536"/>
    <lineage>
        <taxon>Eukaryota</taxon>
        <taxon>Sar</taxon>
        <taxon>Alveolata</taxon>
        <taxon>Perkinsozoa</taxon>
        <taxon>Perkinsea</taxon>
        <taxon>Perkinsida</taxon>
        <taxon>Perkinsidae</taxon>
        <taxon>Perkinsus</taxon>
    </lineage>
</organism>
<accession>C5LGW2</accession>
<dbReference type="InParanoid" id="C5LGW2"/>
<dbReference type="GeneID" id="9044958"/>
<dbReference type="EMBL" id="GG681941">
    <property type="protein sequence ID" value="EER04029.1"/>
    <property type="molecule type" value="Genomic_DNA"/>
</dbReference>
<keyword evidence="3" id="KW-1185">Reference proteome</keyword>
<dbReference type="Proteomes" id="UP000007800">
    <property type="component" value="Unassembled WGS sequence"/>
</dbReference>
<reference evidence="2 3" key="1">
    <citation type="submission" date="2008-07" db="EMBL/GenBank/DDBJ databases">
        <authorList>
            <person name="El-Sayed N."/>
            <person name="Caler E."/>
            <person name="Inman J."/>
            <person name="Amedeo P."/>
            <person name="Hass B."/>
            <person name="Wortman J."/>
        </authorList>
    </citation>
    <scope>NUCLEOTIDE SEQUENCE [LARGE SCALE GENOMIC DNA]</scope>
    <source>
        <strain evidence="3">ATCC 50983 / TXsc</strain>
    </source>
</reference>
<feature type="transmembrane region" description="Helical" evidence="1">
    <location>
        <begin position="60"/>
        <end position="84"/>
    </location>
</feature>
<name>C5LGW2_PERM5</name>
<evidence type="ECO:0000313" key="2">
    <source>
        <dbReference type="EMBL" id="EER04029.1"/>
    </source>
</evidence>
<feature type="transmembrane region" description="Helical" evidence="1">
    <location>
        <begin position="21"/>
        <end position="40"/>
    </location>
</feature>
<gene>
    <name evidence="2" type="ORF">Pmar_PMAR015366</name>
</gene>